<feature type="compositionally biased region" description="Polar residues" evidence="3">
    <location>
        <begin position="552"/>
        <end position="567"/>
    </location>
</feature>
<feature type="region of interest" description="Disordered" evidence="3">
    <location>
        <begin position="3157"/>
        <end position="3235"/>
    </location>
</feature>
<evidence type="ECO:0000313" key="5">
    <source>
        <dbReference type="EMBL" id="KAJ9587632.1"/>
    </source>
</evidence>
<feature type="compositionally biased region" description="Basic and acidic residues" evidence="3">
    <location>
        <begin position="474"/>
        <end position="483"/>
    </location>
</feature>
<feature type="compositionally biased region" description="Basic and acidic residues" evidence="3">
    <location>
        <begin position="1351"/>
        <end position="1360"/>
    </location>
</feature>
<feature type="region of interest" description="Disordered" evidence="3">
    <location>
        <begin position="360"/>
        <end position="441"/>
    </location>
</feature>
<feature type="compositionally biased region" description="Polar residues" evidence="3">
    <location>
        <begin position="1491"/>
        <end position="1505"/>
    </location>
</feature>
<reference evidence="5" key="1">
    <citation type="journal article" date="2023" name="IScience">
        <title>Live-bearing cockroach genome reveals convergent evolutionary mechanisms linked to viviparity in insects and beyond.</title>
        <authorList>
            <person name="Fouks B."/>
            <person name="Harrison M.C."/>
            <person name="Mikhailova A.A."/>
            <person name="Marchal E."/>
            <person name="English S."/>
            <person name="Carruthers M."/>
            <person name="Jennings E.C."/>
            <person name="Chiamaka E.L."/>
            <person name="Frigard R.A."/>
            <person name="Pippel M."/>
            <person name="Attardo G.M."/>
            <person name="Benoit J.B."/>
            <person name="Bornberg-Bauer E."/>
            <person name="Tobe S.S."/>
        </authorList>
    </citation>
    <scope>NUCLEOTIDE SEQUENCE</scope>
    <source>
        <strain evidence="5">Stay&amp;Tobe</strain>
    </source>
</reference>
<dbReference type="GO" id="GO:0008270">
    <property type="term" value="F:zinc ion binding"/>
    <property type="evidence" value="ECO:0007669"/>
    <property type="project" value="UniProtKB-KW"/>
</dbReference>
<feature type="compositionally biased region" description="Basic residues" evidence="3">
    <location>
        <begin position="1275"/>
        <end position="1285"/>
    </location>
</feature>
<keyword evidence="1" id="KW-0862">Zinc</keyword>
<feature type="compositionally biased region" description="Basic and acidic residues" evidence="3">
    <location>
        <begin position="974"/>
        <end position="990"/>
    </location>
</feature>
<feature type="region of interest" description="Disordered" evidence="3">
    <location>
        <begin position="668"/>
        <end position="699"/>
    </location>
</feature>
<feature type="compositionally biased region" description="Polar residues" evidence="3">
    <location>
        <begin position="812"/>
        <end position="824"/>
    </location>
</feature>
<feature type="compositionally biased region" description="Polar residues" evidence="3">
    <location>
        <begin position="1292"/>
        <end position="1301"/>
    </location>
</feature>
<feature type="compositionally biased region" description="Basic and acidic residues" evidence="3">
    <location>
        <begin position="96"/>
        <end position="122"/>
    </location>
</feature>
<feature type="compositionally biased region" description="Polar residues" evidence="3">
    <location>
        <begin position="3339"/>
        <end position="3363"/>
    </location>
</feature>
<feature type="compositionally biased region" description="Low complexity" evidence="3">
    <location>
        <begin position="2829"/>
        <end position="2848"/>
    </location>
</feature>
<feature type="compositionally biased region" description="Polar residues" evidence="3">
    <location>
        <begin position="677"/>
        <end position="699"/>
    </location>
</feature>
<feature type="compositionally biased region" description="Basic and acidic residues" evidence="3">
    <location>
        <begin position="1085"/>
        <end position="1101"/>
    </location>
</feature>
<feature type="region of interest" description="Disordered" evidence="3">
    <location>
        <begin position="2489"/>
        <end position="2508"/>
    </location>
</feature>
<feature type="compositionally biased region" description="Basic and acidic residues" evidence="3">
    <location>
        <begin position="1302"/>
        <end position="1314"/>
    </location>
</feature>
<feature type="compositionally biased region" description="Low complexity" evidence="3">
    <location>
        <begin position="3276"/>
        <end position="3287"/>
    </location>
</feature>
<evidence type="ECO:0000256" key="2">
    <source>
        <dbReference type="SAM" id="Coils"/>
    </source>
</evidence>
<sequence length="3600" mass="401684">MKTLKIVAMRSSNKSVSSTTLSPAHSSEDSRDEVPSTSSTSSLNSNKSTNNLEQSRERLKKLMGQHLFSSERKTSESSGSSLESQYQRDSPWQKQSDGHFYSDKYSSDPRLREDHRKTESSDVHFKDKRVQYFNDGWNEDRSHMNSGNRDEMYMGWTDCKRSSRRTWHGEEDRYTNMEPNFGSNSNKPIIGQNFGPKANKPMLSPTSMSPNFGPNANIPLMSPPLLSPRTVDKPVLSPTPNLGQNSSNSMLSPASMISMSSIQHLPKNCSEHQPFGVSNSSPLKRQGSQTIPALCNVLQHPPLGSKPLSDADIEELMEDTSNEKPVRDTANKDKSPVKSLRAKLEQEIQQVHKVGVSKGGALRNLMQKDDKLKSPPSGRLDLIKPSVEMRKDKPPASVKISLGKHKTIPVEETESRDSNDAKPTDPRKRVPYSPRGEEDCRSVNWDLSSIDKRVSNIKPSVTKCEGSNSNAEVSQDKTKKDDGNSILSGLSKEQLQKIVEENLRNLPSPPPNTKEILETVNMGIPSVPIKQTWLSSPDIMSPLSPKEYNHGLTRNPSSFNSNLSNTRPPLLPNPDLPHDPRSFSRNQNQDPRLGPKESHIHPPVIDPRLNSSRHQPQESYRLPSQDPVGRHSFNLGTQSSFFPNQPPQQWAGTPCYGVLSQCPPQRHLDEGFRYPSDSFSHHSQNFQGHSTSQHDVSQFQGQMHSSLDAFPTNHQQVSQWQTQHPLRGGPPGNFHSSQSAHFVERTHGLNKVPVDPRLSGASNFGDPRLTNSAPMNSKFTGHRPTVPNTGAVQNLNPSGNKLHIRGPGPPIRSQSIEGRSGNISSERDPRRKSIEELEKQDSGVRGSRDKNSRESNDKEKRRNFSSWSANSGRTADRWKDRRKHPGPRRYEPNSDSKRSKSPESKKEKETDLVSPLNSLYGVAIIPKTGKGYGVQKFRIPKIKRPSPPPPPPPPLPVPPVNSKLESQSNAETEDNAKEVSKTESDVDVKGSKITAGDSVGSKSGNLSVFDSETDKNSESRSKGSLTEEWIEGLIRKSFESGEGKKFMEKAKLLEKLGESLKGKKLRKIKQILESDSESDESVSETSKKKDKSESEDKLKYDFDDDSIPTERSRKTKSRRIIESDDEHSTDSEPLAIKLQKRVSTSEKDKLSDKDDKKFDELSDSCANEETECKNDEESALTEEQGKPVKKYAKRRSALELLQEDIRDMFICEGVVTATGHRMCRLLKETRPDMTKDVDDELSIAAEDSDGSSVLGKKLDKKTKDKDPTKKGKEGKQKKKQTTKLKLKGELSESGTENVTESHSGRDEQLNNDEKDAGEDSSSPITKPRKKCGKSKRKGYVIEESDDSEDESTTHKVKVEVEESELGSIPSFSSTNRSRKAKFELKFSSDEYEGKDSEKHARVPRVLLEKADISKLNTMTSKSKYFEVSSSDESTERSSTSPVNISKSRQFQKSRRGRQTAFRGRGKRSGARRAQKKRSKSEASTDRESVMSGHSSAAGSIPPNTDWSSPYIMSGFTFRRKGIRKRSKFLGKKIDVIIDKLTKSSDDTVCSSAETIILDSKKNLENANICKIKEDKDSKVNTTSESDFVDYKTGDERKLSKEEANDQILLNNIKKSSVQKKSKKRKTRWQLGIINQYLNCEKNEDKNELLKEENTVSEKDDHFEERVKELDENVEFEDDVLQTESQSVSLDKGKEGMVRTTLSDSFIDKMYVLDGSAKYLCKLCPGQYKNIVVHYKNNHSKSEVLISRLSEEQASQAIAEAMENDFEKKKLKKENVEKHIRKRHSLEDQVKVICINMSDSKLRNECSETENLEESKDTESAAELNFPNVEESDISKEMSKILNPELISEESTDNEDSKDQSEEINSNESDKNAKMVNEFVENKMDDHIIPMEIENEKTEDSRKEFRSEVQHEDNDSDENKHDMNEKNDEIMEAESDMSNSVIVKDSTTDVGTKKDEMSDVKNAEINENTTVESEPAVVEPPKEIDLKAFVCSDDFEEKNSVIQKERLKKMEEIAKDLKDTHPKLLRPNRSSILDQLSDKLKTNKPDMEKLEALPLSALDNTANEESKNENVTDVTTLIDEKRAIEAAKAVQNLLRAEKQISLDETTVDNEDDCTASKNIKFTKSPTDGVHRRITRSFSKNEDEGDGESEDESSSDISLDFDVDDNEDTPESESSSPDILITETLTTLKDVNSGKSSNRMHNIIERLVSKVVTKTEPVDETETNQTNSSVQLQPDTRSVENIINIQSILPSEGQTNASIQLQPGTRSVENTINVKSALPSEGVQAAQDTVHEEPKFNEPTEQSMMDEKTDENNFKPSETSKAIGKPPPLMSIVEFKEQNLLKSVVINDITTTSAAIQVGPLEVKRFSEGLLYLCCVYECIFTSTDRLLYAMHINNAHASTYWNGDCNVCGIEKSERVKHKLSIALDHLIICHLVGTPNDVSSNKESDTKSGSSENKSESVSQKTPESEVQTPVESSAPRKFIRLRRLSGDLLSVPKPSEPPAKDVQNPTADMEESVLVNVAPPMETTQIEPGIEGKEETTSNEEESCSFLRIESVVSLNPEAMGTDNVHDILSAVEEDKSPEKSESMETSSDSTLTTSRKSIFTMFPSSSSASTKSVDTIVPIMSSSPKSYLKSMYRDPQLMVTRKVMRPHTSLQMIPVTPLSKASSITLLPGQQLSPVKLSQLSPVKLHNLKNIDLGHKSNIPHSLVGLSKITRPGSSSGGNVVLNKDRVGGGLWKGQVVPPILPKTTTFVRVEIKDNKVTTKQVQLGNNPPSSLLLPTNTTLNNLPMATKALQPIPIAKESVSSIMQIQNPSASTDTQVEKVSTPPNISIPTTLSSSSVPSPTPALAPISPTRGSISKKKTVAPVQSTPASILPKPVLKNKIPHKPAVAPSYAKASKLPAVYQEMIKPGKLRHLYKCMARYCSYSTDNEADYSLHYDEHEQLYGLNGTMEKRKKKTATTLKLSEWQQCAYCCAMHTSLSDLLEHIRMEHGYCLYQCAYCFYRAISKSYVVLHQNTSHINEHVAVLKCREANLPPLQEAVIPRNFVVEPYVCGQGLDSIKFLFSAYTENMIEVFKSLRQEHSQITIYSCHICANKSFKPERLLAENGNAQEVLESLKILDLDEEMSDPTTVISDQVNTITPVDKDRIALLDSNHDPFIRMRADKNSDSTQQEEDESTSKKNYDDVVVLDDDDDDIPEVARIVRKKQSGNKRVPQSQSQAKSDSSYSDKENSNDITEINILSSDKDSDIECLGETNNSKKVDSKLNKSHDSDIIILESTPSTTSSSQSDDVSKKTENENKEVSNSENTDTKSGIIFGEPIVTLKHRNPKTFEEIKSAVDPLSSTDQSSENSNICDQNASQRNVESNELILNEPLVTLKHRDPKKHAEIQMAVDPLSLDDIGNAEKESVNDNSETKSELKQGELSSSAVEDEEEDAGLTGSLLYRCGNVSCTFSAENSSLLKDHLLVCDLARDSASLSCVHCKKQFKHVSSLLEHFRIHGTKRYSCGSCTFKAPVPQQVVKHLKQRHKVNSTKVVPLNPLKSDPETAMFIIFPKDKGKGKGGKSYNKDAQEMRNKCSFLPEEIELLPRQAYIRDLYSVLLALT</sequence>
<feature type="compositionally biased region" description="Basic and acidic residues" evidence="3">
    <location>
        <begin position="1119"/>
        <end position="1130"/>
    </location>
</feature>
<name>A0AAD7ZVU2_DIPPU</name>
<feature type="compositionally biased region" description="Basic and acidic residues" evidence="3">
    <location>
        <begin position="888"/>
        <end position="911"/>
    </location>
</feature>
<reference evidence="5" key="2">
    <citation type="submission" date="2023-05" db="EMBL/GenBank/DDBJ databases">
        <authorList>
            <person name="Fouks B."/>
        </authorList>
    </citation>
    <scope>NUCLEOTIDE SEQUENCE</scope>
    <source>
        <strain evidence="5">Stay&amp;Tobe</strain>
        <tissue evidence="5">Testes</tissue>
    </source>
</reference>
<feature type="compositionally biased region" description="Low complexity" evidence="3">
    <location>
        <begin position="11"/>
        <end position="22"/>
    </location>
</feature>
<evidence type="ECO:0000313" key="6">
    <source>
        <dbReference type="Proteomes" id="UP001233999"/>
    </source>
</evidence>
<keyword evidence="1" id="KW-0863">Zinc-finger</keyword>
<feature type="compositionally biased region" description="Polar residues" evidence="3">
    <location>
        <begin position="2460"/>
        <end position="2472"/>
    </location>
</feature>
<feature type="compositionally biased region" description="Polar residues" evidence="3">
    <location>
        <begin position="85"/>
        <end position="95"/>
    </location>
</feature>
<feature type="compositionally biased region" description="Polar residues" evidence="3">
    <location>
        <begin position="2585"/>
        <end position="2594"/>
    </location>
</feature>
<feature type="region of interest" description="Disordered" evidence="3">
    <location>
        <begin position="1418"/>
        <end position="1505"/>
    </location>
</feature>
<dbReference type="InterPro" id="IPR013087">
    <property type="entry name" value="Znf_C2H2_type"/>
</dbReference>
<feature type="compositionally biased region" description="Basic and acidic residues" evidence="3">
    <location>
        <begin position="825"/>
        <end position="862"/>
    </location>
</feature>
<feature type="compositionally biased region" description="Basic and acidic residues" evidence="3">
    <location>
        <begin position="3288"/>
        <end position="3301"/>
    </location>
</feature>
<dbReference type="EMBL" id="JASPKZ010006080">
    <property type="protein sequence ID" value="KAJ9587632.1"/>
    <property type="molecule type" value="Genomic_DNA"/>
</dbReference>
<feature type="compositionally biased region" description="Polar residues" evidence="3">
    <location>
        <begin position="713"/>
        <end position="724"/>
    </location>
</feature>
<dbReference type="SMART" id="SM00355">
    <property type="entry name" value="ZnF_C2H2"/>
    <property type="match status" value="7"/>
</dbReference>
<feature type="compositionally biased region" description="Acidic residues" evidence="3">
    <location>
        <begin position="1237"/>
        <end position="1249"/>
    </location>
</feature>
<feature type="region of interest" description="Disordered" evidence="3">
    <location>
        <begin position="3273"/>
        <end position="3309"/>
    </location>
</feature>
<feature type="region of interest" description="Disordered" evidence="3">
    <location>
        <begin position="2117"/>
        <end position="2178"/>
    </location>
</feature>
<feature type="region of interest" description="Disordered" evidence="3">
    <location>
        <begin position="1"/>
        <end position="122"/>
    </location>
</feature>
<dbReference type="Gene3D" id="3.30.160.60">
    <property type="entry name" value="Classic Zinc Finger"/>
    <property type="match status" value="1"/>
</dbReference>
<feature type="compositionally biased region" description="Basic and acidic residues" evidence="3">
    <location>
        <begin position="3404"/>
        <end position="3418"/>
    </location>
</feature>
<feature type="region of interest" description="Disordered" evidence="3">
    <location>
        <begin position="1067"/>
        <end position="1192"/>
    </location>
</feature>
<feature type="region of interest" description="Disordered" evidence="3">
    <location>
        <begin position="2291"/>
        <end position="2321"/>
    </location>
</feature>
<feature type="compositionally biased region" description="Low complexity" evidence="3">
    <location>
        <begin position="36"/>
        <end position="52"/>
    </location>
</feature>
<keyword evidence="6" id="KW-1185">Reference proteome</keyword>
<accession>A0AAD7ZVU2</accession>
<gene>
    <name evidence="5" type="ORF">L9F63_018926</name>
</gene>
<feature type="coiled-coil region" evidence="2">
    <location>
        <begin position="1758"/>
        <end position="1788"/>
    </location>
</feature>
<feature type="compositionally biased region" description="Polar residues" evidence="3">
    <location>
        <begin position="769"/>
        <end position="779"/>
    </location>
</feature>
<feature type="compositionally biased region" description="Basic and acidic residues" evidence="3">
    <location>
        <begin position="1950"/>
        <end position="1963"/>
    </location>
</feature>
<dbReference type="Proteomes" id="UP001233999">
    <property type="component" value="Unassembled WGS sequence"/>
</dbReference>
<feature type="compositionally biased region" description="Basic and acidic residues" evidence="3">
    <location>
        <begin position="2575"/>
        <end position="2584"/>
    </location>
</feature>
<feature type="compositionally biased region" description="Polar residues" evidence="3">
    <location>
        <begin position="1000"/>
        <end position="1010"/>
    </location>
</feature>
<feature type="compositionally biased region" description="Low complexity" evidence="3">
    <location>
        <begin position="2447"/>
        <end position="2459"/>
    </location>
</feature>
<protein>
    <recommendedName>
        <fullName evidence="4">C2H2-type domain-containing protein</fullName>
    </recommendedName>
</protein>
<keyword evidence="2" id="KW-0175">Coiled coil</keyword>
<feature type="region of interest" description="Disordered" evidence="3">
    <location>
        <begin position="1227"/>
        <end position="1379"/>
    </location>
</feature>
<feature type="region of interest" description="Disordered" evidence="3">
    <location>
        <begin position="2437"/>
        <end position="2478"/>
    </location>
</feature>
<feature type="compositionally biased region" description="Basic and acidic residues" evidence="3">
    <location>
        <begin position="413"/>
        <end position="428"/>
    </location>
</feature>
<feature type="domain" description="C2H2-type" evidence="4">
    <location>
        <begin position="3474"/>
        <end position="3501"/>
    </location>
</feature>
<dbReference type="PROSITE" id="PS00028">
    <property type="entry name" value="ZINC_FINGER_C2H2_1"/>
    <property type="match status" value="1"/>
</dbReference>
<feature type="compositionally biased region" description="Low complexity" evidence="3">
    <location>
        <begin position="1428"/>
        <end position="1440"/>
    </location>
</feature>
<keyword evidence="1" id="KW-0479">Metal-binding</keyword>
<proteinExistence type="predicted"/>
<feature type="region of interest" description="Disordered" evidence="3">
    <location>
        <begin position="713"/>
        <end position="738"/>
    </location>
</feature>
<feature type="region of interest" description="Disordered" evidence="3">
    <location>
        <begin position="2575"/>
        <end position="2594"/>
    </location>
</feature>
<feature type="compositionally biased region" description="Basic and acidic residues" evidence="3">
    <location>
        <begin position="1012"/>
        <end position="1021"/>
    </location>
</feature>
<feature type="compositionally biased region" description="Polar residues" evidence="3">
    <location>
        <begin position="864"/>
        <end position="873"/>
    </location>
</feature>
<feature type="compositionally biased region" description="Basic and acidic residues" evidence="3">
    <location>
        <begin position="1879"/>
        <end position="1928"/>
    </location>
</feature>
<comment type="caution">
    <text evidence="5">The sequence shown here is derived from an EMBL/GenBank/DDBJ whole genome shotgun (WGS) entry which is preliminary data.</text>
</comment>
<evidence type="ECO:0000256" key="3">
    <source>
        <dbReference type="SAM" id="MobiDB-lite"/>
    </source>
</evidence>
<organism evidence="5 6">
    <name type="scientific">Diploptera punctata</name>
    <name type="common">Pacific beetle cockroach</name>
    <dbReference type="NCBI Taxonomy" id="6984"/>
    <lineage>
        <taxon>Eukaryota</taxon>
        <taxon>Metazoa</taxon>
        <taxon>Ecdysozoa</taxon>
        <taxon>Arthropoda</taxon>
        <taxon>Hexapoda</taxon>
        <taxon>Insecta</taxon>
        <taxon>Pterygota</taxon>
        <taxon>Neoptera</taxon>
        <taxon>Polyneoptera</taxon>
        <taxon>Dictyoptera</taxon>
        <taxon>Blattodea</taxon>
        <taxon>Blaberoidea</taxon>
        <taxon>Blaberidae</taxon>
        <taxon>Diplopterinae</taxon>
        <taxon>Diploptera</taxon>
    </lineage>
</organism>
<feature type="region of interest" description="Disordered" evidence="3">
    <location>
        <begin position="3404"/>
        <end position="3430"/>
    </location>
</feature>
<feature type="region of interest" description="Disordered" evidence="3">
    <location>
        <begin position="751"/>
        <end position="1026"/>
    </location>
</feature>
<feature type="region of interest" description="Disordered" evidence="3">
    <location>
        <begin position="545"/>
        <end position="631"/>
    </location>
</feature>
<evidence type="ECO:0000256" key="1">
    <source>
        <dbReference type="PROSITE-ProRule" id="PRU00042"/>
    </source>
</evidence>
<feature type="compositionally biased region" description="Polar residues" evidence="3">
    <location>
        <begin position="609"/>
        <end position="618"/>
    </location>
</feature>
<dbReference type="PROSITE" id="PS50157">
    <property type="entry name" value="ZINC_FINGER_C2H2_2"/>
    <property type="match status" value="1"/>
</dbReference>
<feature type="compositionally biased region" description="Acidic residues" evidence="3">
    <location>
        <begin position="3185"/>
        <end position="3195"/>
    </location>
</feature>
<feature type="compositionally biased region" description="Basic and acidic residues" evidence="3">
    <location>
        <begin position="1479"/>
        <end position="1488"/>
    </location>
</feature>
<feature type="region of interest" description="Disordered" evidence="3">
    <location>
        <begin position="1804"/>
        <end position="1978"/>
    </location>
</feature>
<feature type="compositionally biased region" description="Basic residues" evidence="3">
    <location>
        <begin position="1449"/>
        <end position="1478"/>
    </location>
</feature>
<feature type="compositionally biased region" description="Pro residues" evidence="3">
    <location>
        <begin position="945"/>
        <end position="959"/>
    </location>
</feature>
<feature type="compositionally biased region" description="Acidic residues" evidence="3">
    <location>
        <begin position="2141"/>
        <end position="2169"/>
    </location>
</feature>
<feature type="region of interest" description="Disordered" evidence="3">
    <location>
        <begin position="460"/>
        <end position="487"/>
    </location>
</feature>
<feature type="region of interest" description="Disordered" evidence="3">
    <location>
        <begin position="3335"/>
        <end position="3363"/>
    </location>
</feature>
<feature type="compositionally biased region" description="Basic residues" evidence="3">
    <location>
        <begin position="1326"/>
        <end position="1338"/>
    </location>
</feature>
<evidence type="ECO:0000259" key="4">
    <source>
        <dbReference type="PROSITE" id="PS50157"/>
    </source>
</evidence>
<feature type="compositionally biased region" description="Polar residues" evidence="3">
    <location>
        <begin position="786"/>
        <end position="799"/>
    </location>
</feature>
<feature type="compositionally biased region" description="Basic and acidic residues" evidence="3">
    <location>
        <begin position="1227"/>
        <end position="1236"/>
    </location>
</feature>
<feature type="region of interest" description="Disordered" evidence="3">
    <location>
        <begin position="1386"/>
        <end position="1405"/>
    </location>
</feature>
<feature type="compositionally biased region" description="Basic and acidic residues" evidence="3">
    <location>
        <begin position="1143"/>
        <end position="1160"/>
    </location>
</feature>
<feature type="compositionally biased region" description="Low complexity" evidence="3">
    <location>
        <begin position="3213"/>
        <end position="3223"/>
    </location>
</feature>
<feature type="region of interest" description="Disordered" evidence="3">
    <location>
        <begin position="2829"/>
        <end position="2863"/>
    </location>
</feature>
<feature type="compositionally biased region" description="Basic and acidic residues" evidence="3">
    <location>
        <begin position="1261"/>
        <end position="1274"/>
    </location>
</feature>